<feature type="region of interest" description="Disordered" evidence="6">
    <location>
        <begin position="10"/>
        <end position="49"/>
    </location>
</feature>
<feature type="transmembrane region" description="Helical" evidence="7">
    <location>
        <begin position="270"/>
        <end position="289"/>
    </location>
</feature>
<dbReference type="AlphaFoldDB" id="A0A3A5HEM7"/>
<reference evidence="10" key="1">
    <citation type="submission" date="2018-09" db="EMBL/GenBank/DDBJ databases">
        <authorList>
            <person name="Zhu H."/>
        </authorList>
    </citation>
    <scope>NUCLEOTIDE SEQUENCE [LARGE SCALE GENOMIC DNA]</scope>
    <source>
        <strain evidence="10">K1W22B-1</strain>
    </source>
</reference>
<sequence length="447" mass="47762">MVVGRWLRQAGAMDENQNADPTGSNPDQPGQPEHSATPGGPRVDSSDMRDLGRLRRSTTDRHVAGVAGGIARHFDIDPLIVRIAFVVLTFFGGAGLILYGACWLFVPEDDESSAPFDLEPRTRGFVLIIAGVIAALSVIGDSFDSGPGVWGFFPAIVIAAIAWVVLTRRNRRRGLHYRPDQDMNNPYAAPYGTSGQGVGAQLAADAKADPAKYKDMGAWQVVGDPAKGYRWQRDPRKRGPKLFWIAIPLIALALGTLGVVDLAGAGVIDAAYPALALAIIAVLLLLGSFWGRAGGLILLGLLLVPITAATTAAGEIETDTLTYKPLTYAEIPEFGYRLGAGEMVIDLTAMDPKELDGRRLEVNMDFGRMEIIVPDDVDVEATSWIHGPGGYELFEIEGGGIGTEQTASHDGGLEAPTFTVDAENGFGEIVVQTASEAHDVNDERDED</sequence>
<keyword evidence="3 7" id="KW-0812">Transmembrane</keyword>
<dbReference type="GO" id="GO:0005886">
    <property type="term" value="C:plasma membrane"/>
    <property type="evidence" value="ECO:0007669"/>
    <property type="project" value="UniProtKB-SubCell"/>
</dbReference>
<evidence type="ECO:0000256" key="3">
    <source>
        <dbReference type="ARBA" id="ARBA00022692"/>
    </source>
</evidence>
<feature type="transmembrane region" description="Helical" evidence="7">
    <location>
        <begin position="79"/>
        <end position="105"/>
    </location>
</feature>
<feature type="domain" description="Phage shock protein PspC N-terminal" evidence="8">
    <location>
        <begin position="53"/>
        <end position="108"/>
    </location>
</feature>
<feature type="transmembrane region" description="Helical" evidence="7">
    <location>
        <begin position="149"/>
        <end position="166"/>
    </location>
</feature>
<evidence type="ECO:0000256" key="2">
    <source>
        <dbReference type="ARBA" id="ARBA00022475"/>
    </source>
</evidence>
<feature type="compositionally biased region" description="Polar residues" evidence="6">
    <location>
        <begin position="15"/>
        <end position="28"/>
    </location>
</feature>
<accession>A0A3A5HEM7</accession>
<proteinExistence type="predicted"/>
<keyword evidence="2" id="KW-1003">Cell membrane</keyword>
<dbReference type="OrthoDB" id="7359894at2"/>
<feature type="transmembrane region" description="Helical" evidence="7">
    <location>
        <begin position="125"/>
        <end position="143"/>
    </location>
</feature>
<evidence type="ECO:0000313" key="10">
    <source>
        <dbReference type="Proteomes" id="UP000276542"/>
    </source>
</evidence>
<feature type="transmembrane region" description="Helical" evidence="7">
    <location>
        <begin position="242"/>
        <end position="264"/>
    </location>
</feature>
<dbReference type="PANTHER" id="PTHR33885">
    <property type="entry name" value="PHAGE SHOCK PROTEIN C"/>
    <property type="match status" value="1"/>
</dbReference>
<evidence type="ECO:0000256" key="1">
    <source>
        <dbReference type="ARBA" id="ARBA00004162"/>
    </source>
</evidence>
<keyword evidence="4 7" id="KW-1133">Transmembrane helix</keyword>
<comment type="caution">
    <text evidence="9">The sequence shown here is derived from an EMBL/GenBank/DDBJ whole genome shotgun (WGS) entry which is preliminary data.</text>
</comment>
<evidence type="ECO:0000256" key="5">
    <source>
        <dbReference type="ARBA" id="ARBA00023136"/>
    </source>
</evidence>
<evidence type="ECO:0000313" key="9">
    <source>
        <dbReference type="EMBL" id="RJS46504.1"/>
    </source>
</evidence>
<evidence type="ECO:0000256" key="7">
    <source>
        <dbReference type="SAM" id="Phobius"/>
    </source>
</evidence>
<gene>
    <name evidence="9" type="ORF">D4739_09960</name>
</gene>
<evidence type="ECO:0000256" key="6">
    <source>
        <dbReference type="SAM" id="MobiDB-lite"/>
    </source>
</evidence>
<dbReference type="Pfam" id="PF04024">
    <property type="entry name" value="PspC"/>
    <property type="match status" value="1"/>
</dbReference>
<feature type="transmembrane region" description="Helical" evidence="7">
    <location>
        <begin position="296"/>
        <end position="314"/>
    </location>
</feature>
<dbReference type="PANTHER" id="PTHR33885:SF3">
    <property type="entry name" value="PHAGE SHOCK PROTEIN C"/>
    <property type="match status" value="1"/>
</dbReference>
<evidence type="ECO:0000259" key="8">
    <source>
        <dbReference type="Pfam" id="PF04024"/>
    </source>
</evidence>
<name>A0A3A5HEM7_9ACTN</name>
<organism evidence="9 10">
    <name type="scientific">Nocardioides cavernaquae</name>
    <dbReference type="NCBI Taxonomy" id="2321396"/>
    <lineage>
        <taxon>Bacteria</taxon>
        <taxon>Bacillati</taxon>
        <taxon>Actinomycetota</taxon>
        <taxon>Actinomycetes</taxon>
        <taxon>Propionibacteriales</taxon>
        <taxon>Nocardioidaceae</taxon>
        <taxon>Nocardioides</taxon>
    </lineage>
</organism>
<evidence type="ECO:0000256" key="4">
    <source>
        <dbReference type="ARBA" id="ARBA00022989"/>
    </source>
</evidence>
<keyword evidence="5 7" id="KW-0472">Membrane</keyword>
<protein>
    <submittedName>
        <fullName evidence="9">PspC domain-containing protein</fullName>
    </submittedName>
</protein>
<dbReference type="InterPro" id="IPR007168">
    <property type="entry name" value="Phageshock_PspC_N"/>
</dbReference>
<dbReference type="Proteomes" id="UP000276542">
    <property type="component" value="Unassembled WGS sequence"/>
</dbReference>
<keyword evidence="10" id="KW-1185">Reference proteome</keyword>
<comment type="subcellular location">
    <subcellularLocation>
        <location evidence="1">Cell membrane</location>
        <topology evidence="1">Single-pass membrane protein</topology>
    </subcellularLocation>
</comment>
<dbReference type="EMBL" id="QYRP01000002">
    <property type="protein sequence ID" value="RJS46504.1"/>
    <property type="molecule type" value="Genomic_DNA"/>
</dbReference>
<dbReference type="InterPro" id="IPR052027">
    <property type="entry name" value="PspC"/>
</dbReference>